<sequence length="92" mass="10454">MRPHSLLLITSLIAPLGVLLAGCQTMTPEERRAADETTCASYGFKRGTDAMARCMLDIELDRRAEGRSMQSRADAMMWRPMVVERRVIVERR</sequence>
<feature type="chain" id="PRO_5001653216" description="Lipoprotein" evidence="1">
    <location>
        <begin position="21"/>
        <end position="92"/>
    </location>
</feature>
<dbReference type="EMBL" id="HG938353">
    <property type="protein sequence ID" value="CDN46804.1"/>
    <property type="molecule type" value="Genomic_DNA"/>
</dbReference>
<dbReference type="eggNOG" id="ENOG5033JHF">
    <property type="taxonomic scope" value="Bacteria"/>
</dbReference>
<dbReference type="OrthoDB" id="8163917at2"/>
<dbReference type="AlphaFoldDB" id="A0A068SLU6"/>
<dbReference type="PROSITE" id="PS51257">
    <property type="entry name" value="PROKAR_LIPOPROTEIN"/>
    <property type="match status" value="1"/>
</dbReference>
<dbReference type="RefSeq" id="WP_038584373.1">
    <property type="nucleotide sequence ID" value="NZ_HG938353.1"/>
</dbReference>
<dbReference type="KEGG" id="ngg:RG540_CH06130"/>
<gene>
    <name evidence="2" type="ORF">RG540_CH06130</name>
</gene>
<dbReference type="Proteomes" id="UP000028181">
    <property type="component" value="Chromosome I"/>
</dbReference>
<evidence type="ECO:0000313" key="2">
    <source>
        <dbReference type="EMBL" id="CDN46804.1"/>
    </source>
</evidence>
<organism evidence="2 3">
    <name type="scientific">Neorhizobium galegae bv. orientalis str. HAMBI 540</name>
    <dbReference type="NCBI Taxonomy" id="1028800"/>
    <lineage>
        <taxon>Bacteria</taxon>
        <taxon>Pseudomonadati</taxon>
        <taxon>Pseudomonadota</taxon>
        <taxon>Alphaproteobacteria</taxon>
        <taxon>Hyphomicrobiales</taxon>
        <taxon>Rhizobiaceae</taxon>
        <taxon>Rhizobium/Agrobacterium group</taxon>
        <taxon>Neorhizobium</taxon>
    </lineage>
</organism>
<evidence type="ECO:0000313" key="3">
    <source>
        <dbReference type="Proteomes" id="UP000028181"/>
    </source>
</evidence>
<keyword evidence="3" id="KW-1185">Reference proteome</keyword>
<evidence type="ECO:0008006" key="4">
    <source>
        <dbReference type="Google" id="ProtNLM"/>
    </source>
</evidence>
<dbReference type="PATRIC" id="fig|1028800.3.peg.624"/>
<protein>
    <recommendedName>
        <fullName evidence="4">Lipoprotein</fullName>
    </recommendedName>
</protein>
<accession>A0A068SLU6</accession>
<evidence type="ECO:0000256" key="1">
    <source>
        <dbReference type="SAM" id="SignalP"/>
    </source>
</evidence>
<dbReference type="GeneID" id="24255560"/>
<keyword evidence="1" id="KW-0732">Signal</keyword>
<name>A0A068SLU6_NEOGA</name>
<proteinExistence type="predicted"/>
<feature type="signal peptide" evidence="1">
    <location>
        <begin position="1"/>
        <end position="20"/>
    </location>
</feature>
<reference evidence="3" key="1">
    <citation type="journal article" date="2014" name="BMC Genomics">
        <title>Genome sequencing of two Neorhizobium galegae strains reveals a noeT gene responsible for the unusual acetylation of the nodulation factors.</title>
        <authorList>
            <person name="Osterman J."/>
            <person name="Marsh J."/>
            <person name="Laine P.K."/>
            <person name="Zeng Z."/>
            <person name="Alatalo E."/>
            <person name="Sullivan J.T."/>
            <person name="Young J.P."/>
            <person name="Thomas-Oates J."/>
            <person name="Paulin L."/>
            <person name="Lindstrom K."/>
        </authorList>
    </citation>
    <scope>NUCLEOTIDE SEQUENCE [LARGE SCALE GENOMIC DNA]</scope>
    <source>
        <strain evidence="3">HAMBI 540</strain>
    </source>
</reference>
<dbReference type="HOGENOM" id="CLU_175340_0_0_5"/>